<keyword evidence="5 6" id="KW-0732">Signal</keyword>
<dbReference type="PANTHER" id="PTHR30532">
    <property type="entry name" value="IRON III DICITRATE-BINDING PERIPLASMIC PROTEIN"/>
    <property type="match status" value="1"/>
</dbReference>
<dbReference type="RefSeq" id="WP_019922357.1">
    <property type="nucleotide sequence ID" value="NZ_CP140152.1"/>
</dbReference>
<dbReference type="Pfam" id="PF01497">
    <property type="entry name" value="Peripla_BP_2"/>
    <property type="match status" value="1"/>
</dbReference>
<accession>A0ABZ0Y453</accession>
<evidence type="ECO:0000256" key="6">
    <source>
        <dbReference type="SAM" id="SignalP"/>
    </source>
</evidence>
<dbReference type="InterPro" id="IPR002491">
    <property type="entry name" value="ABC_transptr_periplasmic_BD"/>
</dbReference>
<dbReference type="GeneID" id="43164051"/>
<feature type="signal peptide" evidence="6">
    <location>
        <begin position="1"/>
        <end position="27"/>
    </location>
</feature>
<reference evidence="8 9" key="1">
    <citation type="submission" date="2023-11" db="EMBL/GenBank/DDBJ databases">
        <title>MicrobeMod: A computational toolkit for identifying prokaryotic methylation and restriction-modification with nanopore sequencing.</title>
        <authorList>
            <person name="Crits-Christoph A."/>
            <person name="Kang S.C."/>
            <person name="Lee H."/>
            <person name="Ostrov N."/>
        </authorList>
    </citation>
    <scope>NUCLEOTIDE SEQUENCE [LARGE SCALE GENOMIC DNA]</scope>
    <source>
        <strain evidence="8 9">ATCC 25935</strain>
    </source>
</reference>
<comment type="subcellular location">
    <subcellularLocation>
        <location evidence="1">Cell envelope</location>
    </subcellularLocation>
</comment>
<dbReference type="SUPFAM" id="SSF53807">
    <property type="entry name" value="Helical backbone' metal receptor"/>
    <property type="match status" value="1"/>
</dbReference>
<dbReference type="PANTHER" id="PTHR30532:SF28">
    <property type="entry name" value="PETROBACTIN-BINDING PROTEIN YCLQ"/>
    <property type="match status" value="1"/>
</dbReference>
<dbReference type="InterPro" id="IPR051313">
    <property type="entry name" value="Bact_iron-sidero_bind"/>
</dbReference>
<proteinExistence type="inferred from homology"/>
<dbReference type="CDD" id="cd01140">
    <property type="entry name" value="FatB"/>
    <property type="match status" value="1"/>
</dbReference>
<protein>
    <submittedName>
        <fullName evidence="8">Siderophore ABC transporter substrate-binding protein</fullName>
    </submittedName>
</protein>
<evidence type="ECO:0000313" key="9">
    <source>
        <dbReference type="Proteomes" id="UP001326110"/>
    </source>
</evidence>
<evidence type="ECO:0000256" key="2">
    <source>
        <dbReference type="ARBA" id="ARBA00008814"/>
    </source>
</evidence>
<dbReference type="Gene3D" id="3.40.50.1980">
    <property type="entry name" value="Nitrogenase molybdenum iron protein domain"/>
    <property type="match status" value="2"/>
</dbReference>
<keyword evidence="4" id="KW-0410">Iron transport</keyword>
<dbReference type="InterPro" id="IPR033870">
    <property type="entry name" value="FatB"/>
</dbReference>
<keyword evidence="4" id="KW-0406">Ion transport</keyword>
<evidence type="ECO:0000259" key="7">
    <source>
        <dbReference type="PROSITE" id="PS50983"/>
    </source>
</evidence>
<evidence type="ECO:0000313" key="8">
    <source>
        <dbReference type="EMBL" id="WQH06379.1"/>
    </source>
</evidence>
<organism evidence="8 9">
    <name type="scientific">Duganella zoogloeoides</name>
    <dbReference type="NCBI Taxonomy" id="75659"/>
    <lineage>
        <taxon>Bacteria</taxon>
        <taxon>Pseudomonadati</taxon>
        <taxon>Pseudomonadota</taxon>
        <taxon>Betaproteobacteria</taxon>
        <taxon>Burkholderiales</taxon>
        <taxon>Oxalobacteraceae</taxon>
        <taxon>Telluria group</taxon>
        <taxon>Duganella</taxon>
    </lineage>
</organism>
<evidence type="ECO:0000256" key="3">
    <source>
        <dbReference type="ARBA" id="ARBA00022448"/>
    </source>
</evidence>
<gene>
    <name evidence="8" type="ORF">SR858_08665</name>
</gene>
<feature type="domain" description="Fe/B12 periplasmic-binding" evidence="7">
    <location>
        <begin position="48"/>
        <end position="313"/>
    </location>
</feature>
<keyword evidence="9" id="KW-1185">Reference proteome</keyword>
<dbReference type="Proteomes" id="UP001326110">
    <property type="component" value="Chromosome"/>
</dbReference>
<evidence type="ECO:0000256" key="1">
    <source>
        <dbReference type="ARBA" id="ARBA00004196"/>
    </source>
</evidence>
<evidence type="ECO:0000256" key="4">
    <source>
        <dbReference type="ARBA" id="ARBA00022496"/>
    </source>
</evidence>
<keyword evidence="3" id="KW-0813">Transport</keyword>
<feature type="chain" id="PRO_5045269823" evidence="6">
    <location>
        <begin position="28"/>
        <end position="319"/>
    </location>
</feature>
<evidence type="ECO:0000256" key="5">
    <source>
        <dbReference type="ARBA" id="ARBA00022729"/>
    </source>
</evidence>
<keyword evidence="4" id="KW-0408">Iron</keyword>
<sequence>MTITTLFHRRRSILALAAAMALAPAYAQSTVQLKHAGGTTAVPANPKKVIVLDITTLDNLAALDVNVAGAPTASASNKPLAGRLARFNAVPKMGTLFEPDFEKIHAAKPDLIIVGGRSQAKYADLAKIAPTIDLTVDRANLVDSARANVSLLANLFGKQARAQELQTRLDASIATLKTRAATAGTGLIVLTTGGKMSAYGPGSRFGVLHDSFGIKPAVAKLDTANHGQAISFEFIQKTNPDWLFVIDRDAAIGREGASAQKFLDNELVRQSTAWKKKQVVYLNALNWYTLGSASIGALQENIDQLSAALAAAQVAQAGR</sequence>
<dbReference type="PROSITE" id="PS50983">
    <property type="entry name" value="FE_B12_PBP"/>
    <property type="match status" value="1"/>
</dbReference>
<dbReference type="EMBL" id="CP140152">
    <property type="protein sequence ID" value="WQH06379.1"/>
    <property type="molecule type" value="Genomic_DNA"/>
</dbReference>
<comment type="similarity">
    <text evidence="2">Belongs to the bacterial solute-binding protein 8 family.</text>
</comment>
<name>A0ABZ0Y453_9BURK</name>